<sequence>MKKDKKNNNSSSSSKPTTTTTTTTTSPSSSTLRKRHVTGINILEQLPLSYFICLLVRLIIGISSIGYIHPDEYFQSPEITASDIFNFDTFRAWEYDPTNPCRSIIVPMINSAIPYFTFKKGTIIIRDFNGYTLFVMPRLFAVFSSVLLDYYVCLLCRHYRLSFQKALSVLSSCWLIIIFHSRTFSNTIESLTVATLLTIVLLQDGKGYKYIENLALHGIHNRLTHLFASLPLMIGPLIIVLTIEIISIIRNYNSNSNSKSNQPTTNNNNNNNNNNSNNNSESGNGSSEQTVNMNGDYLLPWSVRLTIVGVIMSGLFFLSLAPHQEARFLLPIFFPCVLVCFRYFYMPTKRSKYLVIVWILFNMLATIFYGFIHQAGVVPSLIHLQGRISNNNVNNSISSSSSSPHFVDIDPNQKLNIIYFHTYMAPRHLLGIGADQKDRIKVYDVSGDFSKLSTLMDSFNDNSHTIVLTPNKKILYEQFRHKTCQLVDSFWPHITTEDLPDSLYNLRLFLLSCHEI</sequence>
<dbReference type="EC" id="2.4.1.-" evidence="11"/>
<evidence type="ECO:0000256" key="7">
    <source>
        <dbReference type="ARBA" id="ARBA00022824"/>
    </source>
</evidence>
<dbReference type="Pfam" id="PF03901">
    <property type="entry name" value="Glyco_transf_22"/>
    <property type="match status" value="2"/>
</dbReference>
<evidence type="ECO:0000256" key="8">
    <source>
        <dbReference type="ARBA" id="ARBA00022989"/>
    </source>
</evidence>
<dbReference type="RefSeq" id="XP_004354958.1">
    <property type="nucleotide sequence ID" value="XM_004354906.1"/>
</dbReference>
<keyword evidence="5" id="KW-0808">Transferase</keyword>
<keyword evidence="7 11" id="KW-0256">Endoplasmic reticulum</keyword>
<keyword evidence="3" id="KW-0337">GPI-anchor biosynthesis</keyword>
<organism evidence="13 14">
    <name type="scientific">Cavenderia fasciculata</name>
    <name type="common">Slime mold</name>
    <name type="synonym">Dictyostelium fasciculatum</name>
    <dbReference type="NCBI Taxonomy" id="261658"/>
    <lineage>
        <taxon>Eukaryota</taxon>
        <taxon>Amoebozoa</taxon>
        <taxon>Evosea</taxon>
        <taxon>Eumycetozoa</taxon>
        <taxon>Dictyostelia</taxon>
        <taxon>Acytosteliales</taxon>
        <taxon>Cavenderiaceae</taxon>
        <taxon>Cavenderia</taxon>
    </lineage>
</organism>
<dbReference type="GO" id="GO:0000026">
    <property type="term" value="F:alpha-1,2-mannosyltransferase activity"/>
    <property type="evidence" value="ECO:0007669"/>
    <property type="project" value="TreeGrafter"/>
</dbReference>
<feature type="compositionally biased region" description="Low complexity" evidence="12">
    <location>
        <begin position="8"/>
        <end position="31"/>
    </location>
</feature>
<gene>
    <name evidence="13" type="primary">smp3</name>
    <name evidence="13" type="ORF">DFA_09105</name>
</gene>
<evidence type="ECO:0000256" key="9">
    <source>
        <dbReference type="ARBA" id="ARBA00023136"/>
    </source>
</evidence>
<feature type="transmembrane region" description="Helical" evidence="11">
    <location>
        <begin position="226"/>
        <end position="249"/>
    </location>
</feature>
<keyword evidence="4 11" id="KW-0328">Glycosyltransferase</keyword>
<evidence type="ECO:0000256" key="5">
    <source>
        <dbReference type="ARBA" id="ARBA00022679"/>
    </source>
</evidence>
<feature type="transmembrane region" description="Helical" evidence="11">
    <location>
        <begin position="328"/>
        <end position="345"/>
    </location>
</feature>
<feature type="region of interest" description="Disordered" evidence="12">
    <location>
        <begin position="257"/>
        <end position="288"/>
    </location>
</feature>
<evidence type="ECO:0000256" key="6">
    <source>
        <dbReference type="ARBA" id="ARBA00022692"/>
    </source>
</evidence>
<comment type="subcellular location">
    <subcellularLocation>
        <location evidence="1 11">Endoplasmic reticulum membrane</location>
        <topology evidence="1 11">Multi-pass membrane protein</topology>
    </subcellularLocation>
</comment>
<feature type="region of interest" description="Disordered" evidence="12">
    <location>
        <begin position="1"/>
        <end position="31"/>
    </location>
</feature>
<keyword evidence="6 11" id="KW-0812">Transmembrane</keyword>
<evidence type="ECO:0000256" key="12">
    <source>
        <dbReference type="SAM" id="MobiDB-lite"/>
    </source>
</evidence>
<keyword evidence="9 11" id="KW-0472">Membrane</keyword>
<keyword evidence="8 11" id="KW-1133">Transmembrane helix</keyword>
<dbReference type="Proteomes" id="UP000007797">
    <property type="component" value="Unassembled WGS sequence"/>
</dbReference>
<name>F4Q6P8_CACFS</name>
<dbReference type="PANTHER" id="PTHR22760">
    <property type="entry name" value="GLYCOSYLTRANSFERASE"/>
    <property type="match status" value="1"/>
</dbReference>
<keyword evidence="14" id="KW-1185">Reference proteome</keyword>
<evidence type="ECO:0000256" key="1">
    <source>
        <dbReference type="ARBA" id="ARBA00004477"/>
    </source>
</evidence>
<dbReference type="OrthoDB" id="10066429at2759"/>
<evidence type="ECO:0000256" key="3">
    <source>
        <dbReference type="ARBA" id="ARBA00022502"/>
    </source>
</evidence>
<feature type="transmembrane region" description="Helical" evidence="11">
    <location>
        <begin position="48"/>
        <end position="68"/>
    </location>
</feature>
<evidence type="ECO:0000313" key="14">
    <source>
        <dbReference type="Proteomes" id="UP000007797"/>
    </source>
</evidence>
<dbReference type="EMBL" id="GL883023">
    <property type="protein sequence ID" value="EGG16558.1"/>
    <property type="molecule type" value="Genomic_DNA"/>
</dbReference>
<evidence type="ECO:0000313" key="13">
    <source>
        <dbReference type="EMBL" id="EGG16558.1"/>
    </source>
</evidence>
<dbReference type="InterPro" id="IPR005599">
    <property type="entry name" value="GPI_mannosylTrfase"/>
</dbReference>
<evidence type="ECO:0000256" key="11">
    <source>
        <dbReference type="RuleBase" id="RU363075"/>
    </source>
</evidence>
<dbReference type="AlphaFoldDB" id="F4Q6P8"/>
<dbReference type="GeneID" id="14868614"/>
<dbReference type="PANTHER" id="PTHR22760:SF3">
    <property type="entry name" value="GPI MANNOSYLTRANSFERASE 4"/>
    <property type="match status" value="1"/>
</dbReference>
<dbReference type="GO" id="GO:0005789">
    <property type="term" value="C:endoplasmic reticulum membrane"/>
    <property type="evidence" value="ECO:0007669"/>
    <property type="project" value="UniProtKB-SubCell"/>
</dbReference>
<comment type="similarity">
    <text evidence="10">Belongs to the glycosyltransferase 22 family. PIGZ subfamily.</text>
</comment>
<feature type="transmembrane region" description="Helical" evidence="11">
    <location>
        <begin position="351"/>
        <end position="372"/>
    </location>
</feature>
<feature type="transmembrane region" description="Helical" evidence="11">
    <location>
        <begin position="301"/>
        <end position="321"/>
    </location>
</feature>
<dbReference type="OMA" id="HGIHPRY"/>
<protein>
    <recommendedName>
        <fullName evidence="11">Mannosyltransferase</fullName>
        <ecNumber evidence="11">2.4.1.-</ecNumber>
    </recommendedName>
</protein>
<evidence type="ECO:0000256" key="2">
    <source>
        <dbReference type="ARBA" id="ARBA00004687"/>
    </source>
</evidence>
<feature type="compositionally biased region" description="Low complexity" evidence="12">
    <location>
        <begin position="257"/>
        <end position="287"/>
    </location>
</feature>
<comment type="pathway">
    <text evidence="2">Glycolipid biosynthesis; glycosylphosphatidylinositol-anchor biosynthesis.</text>
</comment>
<feature type="transmembrane region" description="Helical" evidence="11">
    <location>
        <begin position="166"/>
        <end position="182"/>
    </location>
</feature>
<dbReference type="STRING" id="1054147.F4Q6P8"/>
<dbReference type="GO" id="GO:0006506">
    <property type="term" value="P:GPI anchor biosynthetic process"/>
    <property type="evidence" value="ECO:0007669"/>
    <property type="project" value="UniProtKB-KW"/>
</dbReference>
<dbReference type="KEGG" id="dfa:DFA_09105"/>
<reference evidence="14" key="1">
    <citation type="journal article" date="2011" name="Genome Res.">
        <title>Phylogeny-wide analysis of social amoeba genomes highlights ancient origins for complex intercellular communication.</title>
        <authorList>
            <person name="Heidel A.J."/>
            <person name="Lawal H.M."/>
            <person name="Felder M."/>
            <person name="Schilde C."/>
            <person name="Helps N.R."/>
            <person name="Tunggal B."/>
            <person name="Rivero F."/>
            <person name="John U."/>
            <person name="Schleicher M."/>
            <person name="Eichinger L."/>
            <person name="Platzer M."/>
            <person name="Noegel A.A."/>
            <person name="Schaap P."/>
            <person name="Gloeckner G."/>
        </authorList>
    </citation>
    <scope>NUCLEOTIDE SEQUENCE [LARGE SCALE GENOMIC DNA]</scope>
    <source>
        <strain evidence="14">SH3</strain>
    </source>
</reference>
<feature type="transmembrane region" description="Helical" evidence="11">
    <location>
        <begin position="135"/>
        <end position="154"/>
    </location>
</feature>
<evidence type="ECO:0000256" key="4">
    <source>
        <dbReference type="ARBA" id="ARBA00022676"/>
    </source>
</evidence>
<evidence type="ECO:0000256" key="10">
    <source>
        <dbReference type="ARBA" id="ARBA00038466"/>
    </source>
</evidence>
<proteinExistence type="inferred from homology"/>
<accession>F4Q6P8</accession>